<dbReference type="Proteomes" id="UP000051952">
    <property type="component" value="Unassembled WGS sequence"/>
</dbReference>
<sequence length="49" mass="5681">MMSDAHSITTHHHRRRWSIMAGIDLIAIDGILETKPGHFFFHFFLSSTL</sequence>
<evidence type="ECO:0000313" key="1">
    <source>
        <dbReference type="EMBL" id="CUE99748.1"/>
    </source>
</evidence>
<protein>
    <submittedName>
        <fullName evidence="1">Uncharacterized protein</fullName>
    </submittedName>
</protein>
<reference evidence="2" key="1">
    <citation type="submission" date="2015-09" db="EMBL/GenBank/DDBJ databases">
        <authorList>
            <consortium name="Pathogen Informatics"/>
        </authorList>
    </citation>
    <scope>NUCLEOTIDE SEQUENCE [LARGE SCALE GENOMIC DNA]</scope>
    <source>
        <strain evidence="2">Lake Konstanz</strain>
    </source>
</reference>
<name>A0A0S4IPR0_BODSA</name>
<evidence type="ECO:0000313" key="2">
    <source>
        <dbReference type="Proteomes" id="UP000051952"/>
    </source>
</evidence>
<organism evidence="1 2">
    <name type="scientific">Bodo saltans</name>
    <name type="common">Flagellated protozoan</name>
    <dbReference type="NCBI Taxonomy" id="75058"/>
    <lineage>
        <taxon>Eukaryota</taxon>
        <taxon>Discoba</taxon>
        <taxon>Euglenozoa</taxon>
        <taxon>Kinetoplastea</taxon>
        <taxon>Metakinetoplastina</taxon>
        <taxon>Eubodonida</taxon>
        <taxon>Bodonidae</taxon>
        <taxon>Bodo</taxon>
    </lineage>
</organism>
<dbReference type="EMBL" id="CYKH01000223">
    <property type="protein sequence ID" value="CUE99748.1"/>
    <property type="molecule type" value="Genomic_DNA"/>
</dbReference>
<dbReference type="AlphaFoldDB" id="A0A0S4IPR0"/>
<accession>A0A0S4IPR0</accession>
<gene>
    <name evidence="1" type="ORF">BSAL_58070</name>
</gene>
<proteinExistence type="predicted"/>
<keyword evidence="2" id="KW-1185">Reference proteome</keyword>
<dbReference type="VEuPathDB" id="TriTrypDB:BSAL_58070"/>